<reference evidence="2 3" key="1">
    <citation type="journal article" date="2005" name="Nature">
        <title>The map-based sequence of the rice genome.</title>
        <authorList>
            <consortium name="International rice genome sequencing project (IRGSP)"/>
            <person name="Matsumoto T."/>
            <person name="Wu J."/>
            <person name="Kanamori H."/>
            <person name="Katayose Y."/>
            <person name="Fujisawa M."/>
            <person name="Namiki N."/>
            <person name="Mizuno H."/>
            <person name="Yamamoto K."/>
            <person name="Antonio B.A."/>
            <person name="Baba T."/>
            <person name="Sakata K."/>
            <person name="Nagamura Y."/>
            <person name="Aoki H."/>
            <person name="Arikawa K."/>
            <person name="Arita K."/>
            <person name="Bito T."/>
            <person name="Chiden Y."/>
            <person name="Fujitsuka N."/>
            <person name="Fukunaka R."/>
            <person name="Hamada M."/>
            <person name="Harada C."/>
            <person name="Hayashi A."/>
            <person name="Hijishita S."/>
            <person name="Honda M."/>
            <person name="Hosokawa S."/>
            <person name="Ichikawa Y."/>
            <person name="Idonuma A."/>
            <person name="Iijima M."/>
            <person name="Ikeda M."/>
            <person name="Ikeno M."/>
            <person name="Ito K."/>
            <person name="Ito S."/>
            <person name="Ito T."/>
            <person name="Ito Y."/>
            <person name="Ito Y."/>
            <person name="Iwabuchi A."/>
            <person name="Kamiya K."/>
            <person name="Karasawa W."/>
            <person name="Kurita K."/>
            <person name="Katagiri S."/>
            <person name="Kikuta A."/>
            <person name="Kobayashi H."/>
            <person name="Kobayashi N."/>
            <person name="Machita K."/>
            <person name="Maehara T."/>
            <person name="Masukawa M."/>
            <person name="Mizubayashi T."/>
            <person name="Mukai Y."/>
            <person name="Nagasaki H."/>
            <person name="Nagata Y."/>
            <person name="Naito S."/>
            <person name="Nakashima M."/>
            <person name="Nakama Y."/>
            <person name="Nakamichi Y."/>
            <person name="Nakamura M."/>
            <person name="Meguro A."/>
            <person name="Negishi M."/>
            <person name="Ohta I."/>
            <person name="Ohta T."/>
            <person name="Okamoto M."/>
            <person name="Ono N."/>
            <person name="Saji S."/>
            <person name="Sakaguchi M."/>
            <person name="Sakai K."/>
            <person name="Shibata M."/>
            <person name="Shimokawa T."/>
            <person name="Song J."/>
            <person name="Takazaki Y."/>
            <person name="Terasawa K."/>
            <person name="Tsugane M."/>
            <person name="Tsuji K."/>
            <person name="Ueda S."/>
            <person name="Waki K."/>
            <person name="Yamagata H."/>
            <person name="Yamamoto M."/>
            <person name="Yamamoto S."/>
            <person name="Yamane H."/>
            <person name="Yoshiki S."/>
            <person name="Yoshihara R."/>
            <person name="Yukawa K."/>
            <person name="Zhong H."/>
            <person name="Yano M."/>
            <person name="Yuan Q."/>
            <person name="Ouyang S."/>
            <person name="Liu J."/>
            <person name="Jones K.M."/>
            <person name="Gansberger K."/>
            <person name="Moffat K."/>
            <person name="Hill J."/>
            <person name="Bera J."/>
            <person name="Fadrosh D."/>
            <person name="Jin S."/>
            <person name="Johri S."/>
            <person name="Kim M."/>
            <person name="Overton L."/>
            <person name="Reardon M."/>
            <person name="Tsitrin T."/>
            <person name="Vuong H."/>
            <person name="Weaver B."/>
            <person name="Ciecko A."/>
            <person name="Tallon L."/>
            <person name="Jackson J."/>
            <person name="Pai G."/>
            <person name="Aken S.V."/>
            <person name="Utterback T."/>
            <person name="Reidmuller S."/>
            <person name="Feldblyum T."/>
            <person name="Hsiao J."/>
            <person name="Zismann V."/>
            <person name="Iobst S."/>
            <person name="de Vazeille A.R."/>
            <person name="Buell C.R."/>
            <person name="Ying K."/>
            <person name="Li Y."/>
            <person name="Lu T."/>
            <person name="Huang Y."/>
            <person name="Zhao Q."/>
            <person name="Feng Q."/>
            <person name="Zhang L."/>
            <person name="Zhu J."/>
            <person name="Weng Q."/>
            <person name="Mu J."/>
            <person name="Lu Y."/>
            <person name="Fan D."/>
            <person name="Liu Y."/>
            <person name="Guan J."/>
            <person name="Zhang Y."/>
            <person name="Yu S."/>
            <person name="Liu X."/>
            <person name="Zhang Y."/>
            <person name="Hong G."/>
            <person name="Han B."/>
            <person name="Choisne N."/>
            <person name="Demange N."/>
            <person name="Orjeda G."/>
            <person name="Samain S."/>
            <person name="Cattolico L."/>
            <person name="Pelletier E."/>
            <person name="Couloux A."/>
            <person name="Segurens B."/>
            <person name="Wincker P."/>
            <person name="D'Hont A."/>
            <person name="Scarpelli C."/>
            <person name="Weissenbach J."/>
            <person name="Salanoubat M."/>
            <person name="Quetier F."/>
            <person name="Yu Y."/>
            <person name="Kim H.R."/>
            <person name="Rambo T."/>
            <person name="Currie J."/>
            <person name="Collura K."/>
            <person name="Luo M."/>
            <person name="Yang T."/>
            <person name="Ammiraju J.S.S."/>
            <person name="Engler F."/>
            <person name="Soderlund C."/>
            <person name="Wing R.A."/>
            <person name="Palmer L.E."/>
            <person name="de la Bastide M."/>
            <person name="Spiegel L."/>
            <person name="Nascimento L."/>
            <person name="Zutavern T."/>
            <person name="O'Shaughnessy A."/>
            <person name="Dike S."/>
            <person name="Dedhia N."/>
            <person name="Preston R."/>
            <person name="Balija V."/>
            <person name="McCombie W.R."/>
            <person name="Chow T."/>
            <person name="Chen H."/>
            <person name="Chung M."/>
            <person name="Chen C."/>
            <person name="Shaw J."/>
            <person name="Wu H."/>
            <person name="Hsiao K."/>
            <person name="Chao Y."/>
            <person name="Chu M."/>
            <person name="Cheng C."/>
            <person name="Hour A."/>
            <person name="Lee P."/>
            <person name="Lin S."/>
            <person name="Lin Y."/>
            <person name="Liou J."/>
            <person name="Liu S."/>
            <person name="Hsing Y."/>
            <person name="Raghuvanshi S."/>
            <person name="Mohanty A."/>
            <person name="Bharti A.K."/>
            <person name="Gaur A."/>
            <person name="Gupta V."/>
            <person name="Kumar D."/>
            <person name="Ravi V."/>
            <person name="Vij S."/>
            <person name="Kapur A."/>
            <person name="Khurana P."/>
            <person name="Khurana P."/>
            <person name="Khurana J.P."/>
            <person name="Tyagi A.K."/>
            <person name="Gaikwad K."/>
            <person name="Singh A."/>
            <person name="Dalal V."/>
            <person name="Srivastava S."/>
            <person name="Dixit A."/>
            <person name="Pal A.K."/>
            <person name="Ghazi I.A."/>
            <person name="Yadav M."/>
            <person name="Pandit A."/>
            <person name="Bhargava A."/>
            <person name="Sureshbabu K."/>
            <person name="Batra K."/>
            <person name="Sharma T.R."/>
            <person name="Mohapatra T."/>
            <person name="Singh N.K."/>
            <person name="Messing J."/>
            <person name="Nelson A.B."/>
            <person name="Fuks G."/>
            <person name="Kavchok S."/>
            <person name="Keizer G."/>
            <person name="Linton E."/>
            <person name="Llaca V."/>
            <person name="Song R."/>
            <person name="Tanyolac B."/>
            <person name="Young S."/>
            <person name="Ho-Il K."/>
            <person name="Hahn J.H."/>
            <person name="Sangsakoo G."/>
            <person name="Vanavichit A."/>
            <person name="de Mattos Luiz.A.T."/>
            <person name="Zimmer P.D."/>
            <person name="Malone G."/>
            <person name="Dellagostin O."/>
            <person name="de Oliveira A.C."/>
            <person name="Bevan M."/>
            <person name="Bancroft I."/>
            <person name="Minx P."/>
            <person name="Cordum H."/>
            <person name="Wilson R."/>
            <person name="Cheng Z."/>
            <person name="Jin W."/>
            <person name="Jiang J."/>
            <person name="Leong S.A."/>
            <person name="Iwama H."/>
            <person name="Gojobori T."/>
            <person name="Itoh T."/>
            <person name="Niimura Y."/>
            <person name="Fujii Y."/>
            <person name="Habara T."/>
            <person name="Sakai H."/>
            <person name="Sato Y."/>
            <person name="Wilson G."/>
            <person name="Kumar K."/>
            <person name="McCouch S."/>
            <person name="Juretic N."/>
            <person name="Hoen D."/>
            <person name="Wright S."/>
            <person name="Bruskiewich R."/>
            <person name="Bureau T."/>
            <person name="Miyao A."/>
            <person name="Hirochika H."/>
            <person name="Nishikawa T."/>
            <person name="Kadowaki K."/>
            <person name="Sugiura M."/>
            <person name="Burr B."/>
            <person name="Sasaki T."/>
        </authorList>
    </citation>
    <scope>NUCLEOTIDE SEQUENCE [LARGE SCALE GENOMIC DNA]</scope>
    <source>
        <strain evidence="3">cv. Nipponbare</strain>
    </source>
</reference>
<organism evidence="2 3">
    <name type="scientific">Oryza sativa subsp. japonica</name>
    <name type="common">Rice</name>
    <dbReference type="NCBI Taxonomy" id="39947"/>
    <lineage>
        <taxon>Eukaryota</taxon>
        <taxon>Viridiplantae</taxon>
        <taxon>Streptophyta</taxon>
        <taxon>Embryophyta</taxon>
        <taxon>Tracheophyta</taxon>
        <taxon>Spermatophyta</taxon>
        <taxon>Magnoliopsida</taxon>
        <taxon>Liliopsida</taxon>
        <taxon>Poales</taxon>
        <taxon>Poaceae</taxon>
        <taxon>BOP clade</taxon>
        <taxon>Oryzoideae</taxon>
        <taxon>Oryzeae</taxon>
        <taxon>Oryzinae</taxon>
        <taxon>Oryza</taxon>
        <taxon>Oryza sativa</taxon>
    </lineage>
</organism>
<name>Q0DCM7_ORYSJ</name>
<proteinExistence type="predicted"/>
<reference evidence="3" key="2">
    <citation type="journal article" date="2008" name="Nucleic Acids Res.">
        <title>The rice annotation project database (RAP-DB): 2008 update.</title>
        <authorList>
            <consortium name="The rice annotation project (RAP)"/>
        </authorList>
    </citation>
    <scope>GENOME REANNOTATION</scope>
    <source>
        <strain evidence="3">cv. Nipponbare</strain>
    </source>
</reference>
<accession>Q0DCM7</accession>
<keyword evidence="1" id="KW-1133">Transmembrane helix</keyword>
<gene>
    <name evidence="2" type="ordered locus">Os06g0311000</name>
</gene>
<evidence type="ECO:0000313" key="2">
    <source>
        <dbReference type="EMBL" id="BAF19396.2"/>
    </source>
</evidence>
<feature type="transmembrane region" description="Helical" evidence="1">
    <location>
        <begin position="12"/>
        <end position="31"/>
    </location>
</feature>
<evidence type="ECO:0000313" key="3">
    <source>
        <dbReference type="Proteomes" id="UP000000763"/>
    </source>
</evidence>
<dbReference type="KEGG" id="dosa:Os06g0311000"/>
<protein>
    <submittedName>
        <fullName evidence="2">Os06g0311000 protein</fullName>
    </submittedName>
</protein>
<sequence>MKGRHERIKKGWSGSAAVWLLLVPLFVLIVLKTDFLPQVARLGDTSFTKVADEMVQKVSSLGLDRARWQQQQTLDVAKLEDSNQPNQQILAMSRSKDSRLINSGMQLICIFQITNSIVITYDLITTVIDL</sequence>
<keyword evidence="1" id="KW-0812">Transmembrane</keyword>
<evidence type="ECO:0000256" key="1">
    <source>
        <dbReference type="SAM" id="Phobius"/>
    </source>
</evidence>
<dbReference type="AlphaFoldDB" id="Q0DCM7"/>
<dbReference type="EMBL" id="AP008212">
    <property type="protein sequence ID" value="BAF19396.2"/>
    <property type="molecule type" value="Genomic_DNA"/>
</dbReference>
<keyword evidence="1" id="KW-0472">Membrane</keyword>
<dbReference type="Proteomes" id="UP000000763">
    <property type="component" value="Chromosome 6"/>
</dbReference>